<evidence type="ECO:0000256" key="4">
    <source>
        <dbReference type="ARBA" id="ARBA00023157"/>
    </source>
</evidence>
<sequence length="195" mass="21601">MVYGLAKLGAVQSQLPTGTIQDPVDSSDWVKGNLMAKNTLIEYGDFQCPGCASAAPFVNALEKTYDNQLRLVFRHFPLKSIHPNAAEAAFAAEAAGKQGKFWEMHDLLYANQFSWSGLSDPNVLFDNYATQLKLNLDQFINDRQSAVVKNKVERDSLTGERASVAATPSFYLNGQLVNYASYDDLERIIKQTIGQ</sequence>
<evidence type="ECO:0000256" key="3">
    <source>
        <dbReference type="ARBA" id="ARBA00023002"/>
    </source>
</evidence>
<keyword evidence="3" id="KW-0560">Oxidoreductase</keyword>
<evidence type="ECO:0000259" key="6">
    <source>
        <dbReference type="PROSITE" id="PS51352"/>
    </source>
</evidence>
<name>A0A1F6MBP9_9BACT</name>
<keyword evidence="5" id="KW-0676">Redox-active center</keyword>
<accession>A0A1F6MBP9</accession>
<dbReference type="PANTHER" id="PTHR13887:SF14">
    <property type="entry name" value="DISULFIDE BOND FORMATION PROTEIN D"/>
    <property type="match status" value="1"/>
</dbReference>
<dbReference type="Proteomes" id="UP000176413">
    <property type="component" value="Unassembled WGS sequence"/>
</dbReference>
<reference evidence="7 8" key="1">
    <citation type="journal article" date="2016" name="Nat. Commun.">
        <title>Thousands of microbial genomes shed light on interconnected biogeochemical processes in an aquifer system.</title>
        <authorList>
            <person name="Anantharaman K."/>
            <person name="Brown C.T."/>
            <person name="Hug L.A."/>
            <person name="Sharon I."/>
            <person name="Castelle C.J."/>
            <person name="Probst A.J."/>
            <person name="Thomas B.C."/>
            <person name="Singh A."/>
            <person name="Wilkins M.J."/>
            <person name="Karaoz U."/>
            <person name="Brodie E.L."/>
            <person name="Williams K.H."/>
            <person name="Hubbard S.S."/>
            <person name="Banfield J.F."/>
        </authorList>
    </citation>
    <scope>NUCLEOTIDE SEQUENCE [LARGE SCALE GENOMIC DNA]</scope>
</reference>
<dbReference type="PANTHER" id="PTHR13887">
    <property type="entry name" value="GLUTATHIONE S-TRANSFERASE KAPPA"/>
    <property type="match status" value="1"/>
</dbReference>
<comment type="similarity">
    <text evidence="1">Belongs to the thioredoxin family. DsbA subfamily.</text>
</comment>
<dbReference type="AlphaFoldDB" id="A0A1F6MBP9"/>
<proteinExistence type="inferred from homology"/>
<dbReference type="Pfam" id="PF13462">
    <property type="entry name" value="Thioredoxin_4"/>
    <property type="match status" value="1"/>
</dbReference>
<protein>
    <recommendedName>
        <fullName evidence="6">Thioredoxin domain-containing protein</fullName>
    </recommendedName>
</protein>
<dbReference type="InterPro" id="IPR012336">
    <property type="entry name" value="Thioredoxin-like_fold"/>
</dbReference>
<evidence type="ECO:0000313" key="8">
    <source>
        <dbReference type="Proteomes" id="UP000176413"/>
    </source>
</evidence>
<keyword evidence="2" id="KW-0732">Signal</keyword>
<feature type="domain" description="Thioredoxin" evidence="6">
    <location>
        <begin position="9"/>
        <end position="194"/>
    </location>
</feature>
<dbReference type="Gene3D" id="3.40.30.10">
    <property type="entry name" value="Glutaredoxin"/>
    <property type="match status" value="1"/>
</dbReference>
<evidence type="ECO:0000256" key="1">
    <source>
        <dbReference type="ARBA" id="ARBA00005791"/>
    </source>
</evidence>
<gene>
    <name evidence="7" type="ORF">A3D53_02430</name>
</gene>
<comment type="caution">
    <text evidence="7">The sequence shown here is derived from an EMBL/GenBank/DDBJ whole genome shotgun (WGS) entry which is preliminary data.</text>
</comment>
<organism evidence="7 8">
    <name type="scientific">Candidatus Magasanikbacteria bacterium RIFCSPHIGHO2_02_FULL_45_10</name>
    <dbReference type="NCBI Taxonomy" id="1798679"/>
    <lineage>
        <taxon>Bacteria</taxon>
        <taxon>Candidatus Magasanikiibacteriota</taxon>
    </lineage>
</organism>
<dbReference type="InterPro" id="IPR013766">
    <property type="entry name" value="Thioredoxin_domain"/>
</dbReference>
<evidence type="ECO:0000256" key="2">
    <source>
        <dbReference type="ARBA" id="ARBA00022729"/>
    </source>
</evidence>
<evidence type="ECO:0000256" key="5">
    <source>
        <dbReference type="ARBA" id="ARBA00023284"/>
    </source>
</evidence>
<dbReference type="EMBL" id="MFQA01000017">
    <property type="protein sequence ID" value="OGH69087.1"/>
    <property type="molecule type" value="Genomic_DNA"/>
</dbReference>
<dbReference type="PROSITE" id="PS51352">
    <property type="entry name" value="THIOREDOXIN_2"/>
    <property type="match status" value="1"/>
</dbReference>
<dbReference type="GO" id="GO:0016491">
    <property type="term" value="F:oxidoreductase activity"/>
    <property type="evidence" value="ECO:0007669"/>
    <property type="project" value="UniProtKB-KW"/>
</dbReference>
<evidence type="ECO:0000313" key="7">
    <source>
        <dbReference type="EMBL" id="OGH69087.1"/>
    </source>
</evidence>
<dbReference type="SUPFAM" id="SSF52833">
    <property type="entry name" value="Thioredoxin-like"/>
    <property type="match status" value="1"/>
</dbReference>
<keyword evidence="4" id="KW-1015">Disulfide bond</keyword>
<dbReference type="InterPro" id="IPR036249">
    <property type="entry name" value="Thioredoxin-like_sf"/>
</dbReference>